<feature type="region of interest" description="Disordered" evidence="1">
    <location>
        <begin position="1"/>
        <end position="25"/>
    </location>
</feature>
<evidence type="ECO:0000313" key="2">
    <source>
        <dbReference type="EMBL" id="CAH1976608.1"/>
    </source>
</evidence>
<reference evidence="2" key="1">
    <citation type="submission" date="2022-03" db="EMBL/GenBank/DDBJ databases">
        <authorList>
            <person name="Sayadi A."/>
        </authorList>
    </citation>
    <scope>NUCLEOTIDE SEQUENCE</scope>
</reference>
<protein>
    <submittedName>
        <fullName evidence="2">Uncharacterized protein</fullName>
    </submittedName>
</protein>
<dbReference type="EMBL" id="CAKOFQ010006849">
    <property type="protein sequence ID" value="CAH1976608.1"/>
    <property type="molecule type" value="Genomic_DNA"/>
</dbReference>
<sequence>MMLSALTPSSSEREENVPHHTFSLPSERNIHAVIRDIPASSPEQEIKEELELYVRIYSPPRMPYIVKLMEETKRELADLKANYRKDTYANVLKNTTSAPDSINKPSLPTIIIRPKSQQNIGKNK</sequence>
<evidence type="ECO:0000256" key="1">
    <source>
        <dbReference type="SAM" id="MobiDB-lite"/>
    </source>
</evidence>
<feature type="compositionally biased region" description="Polar residues" evidence="1">
    <location>
        <begin position="115"/>
        <end position="124"/>
    </location>
</feature>
<feature type="region of interest" description="Disordered" evidence="1">
    <location>
        <begin position="95"/>
        <end position="124"/>
    </location>
</feature>
<gene>
    <name evidence="2" type="ORF">ACAOBT_LOCUS12221</name>
</gene>
<comment type="caution">
    <text evidence="2">The sequence shown here is derived from an EMBL/GenBank/DDBJ whole genome shotgun (WGS) entry which is preliminary data.</text>
</comment>
<evidence type="ECO:0000313" key="3">
    <source>
        <dbReference type="Proteomes" id="UP001152888"/>
    </source>
</evidence>
<organism evidence="2 3">
    <name type="scientific">Acanthoscelides obtectus</name>
    <name type="common">Bean weevil</name>
    <name type="synonym">Bruchus obtectus</name>
    <dbReference type="NCBI Taxonomy" id="200917"/>
    <lineage>
        <taxon>Eukaryota</taxon>
        <taxon>Metazoa</taxon>
        <taxon>Ecdysozoa</taxon>
        <taxon>Arthropoda</taxon>
        <taxon>Hexapoda</taxon>
        <taxon>Insecta</taxon>
        <taxon>Pterygota</taxon>
        <taxon>Neoptera</taxon>
        <taxon>Endopterygota</taxon>
        <taxon>Coleoptera</taxon>
        <taxon>Polyphaga</taxon>
        <taxon>Cucujiformia</taxon>
        <taxon>Chrysomeloidea</taxon>
        <taxon>Chrysomelidae</taxon>
        <taxon>Bruchinae</taxon>
        <taxon>Bruchini</taxon>
        <taxon>Acanthoscelides</taxon>
    </lineage>
</organism>
<accession>A0A9P0KJ76</accession>
<feature type="compositionally biased region" description="Polar residues" evidence="1">
    <location>
        <begin position="1"/>
        <end position="10"/>
    </location>
</feature>
<feature type="compositionally biased region" description="Polar residues" evidence="1">
    <location>
        <begin position="95"/>
        <end position="106"/>
    </location>
</feature>
<dbReference type="AlphaFoldDB" id="A0A9P0KJ76"/>
<keyword evidence="3" id="KW-1185">Reference proteome</keyword>
<dbReference type="OrthoDB" id="5034579at2759"/>
<dbReference type="Proteomes" id="UP001152888">
    <property type="component" value="Unassembled WGS sequence"/>
</dbReference>
<proteinExistence type="predicted"/>
<name>A0A9P0KJ76_ACAOB</name>